<keyword evidence="7" id="KW-1185">Reference proteome</keyword>
<sequence>MPGPIISSHAVHPSGDQSAASTITQSDSHLTNPLTGLTLATDPEFENVRLADLPEAIVEEDEETASEPAEPLTPISTSNSAPFHHDPTHIETVSKPIIVNTEATPPSTAVSSSRPTTGTSAAAPASATPRPSPLRTASKSIKSLFRRKNSNSNSSDESAAQTSNSSPTEISHPQNISIFTNIRHGSLSSPSRNSPATTSRSGSPPAPSSPSSTLNGGAAAILSSSTPSESSFVQKRPARSSTGLSLKERSKIMFGSTPRPQRIDQRIRSPSLSDVQSQPERPGFSIPAVAGVGLKSRRMSATLPDDFYVDTCELSDEYVSASRVPGKRGKEIGRGATATVKVMCRKGGKRNELYAVKEFRKRGQHEDEDEYVKKVKSEFSIANSLEHPNIVKTFRLCTQNGRWNHVMEMCSYGEVFSLVQKNYLSDSDNLCFFKQTVRGVAYLHENGIAHRDIKLENLLLSDEGHIKITDFGVSEVFSGIHPGLRSAGGECGKEMNGVSLCSPGICGSLPYIAPEVLAKKGKYDPRPLDIWSCAIVYLSLRCRANPWPAADRKYSQYATFLNGWNRFLEKSEDRVVTEDDYPRCGPIFTMGIKHSGLKRLILKMLHPNPSKRATIQEVVQDRFFKTIDCCSPEPINPSKVVTSIDVASSGSHKLASRMVVQKTHHHFPPTKRLIPQHRFDMGDGYQ</sequence>
<dbReference type="GO" id="GO:0005524">
    <property type="term" value="F:ATP binding"/>
    <property type="evidence" value="ECO:0007669"/>
    <property type="project" value="UniProtKB-UniRule"/>
</dbReference>
<evidence type="ECO:0000256" key="1">
    <source>
        <dbReference type="ARBA" id="ARBA00022741"/>
    </source>
</evidence>
<feature type="compositionally biased region" description="Low complexity" evidence="4">
    <location>
        <begin position="111"/>
        <end position="129"/>
    </location>
</feature>
<dbReference type="GO" id="GO:0000226">
    <property type="term" value="P:microtubule cytoskeleton organization"/>
    <property type="evidence" value="ECO:0007669"/>
    <property type="project" value="TreeGrafter"/>
</dbReference>
<dbReference type="PROSITE" id="PS00107">
    <property type="entry name" value="PROTEIN_KINASE_ATP"/>
    <property type="match status" value="1"/>
</dbReference>
<dbReference type="InterPro" id="IPR000719">
    <property type="entry name" value="Prot_kinase_dom"/>
</dbReference>
<feature type="region of interest" description="Disordered" evidence="4">
    <location>
        <begin position="59"/>
        <end position="88"/>
    </location>
</feature>
<dbReference type="Pfam" id="PF00069">
    <property type="entry name" value="Pkinase"/>
    <property type="match status" value="1"/>
</dbReference>
<feature type="region of interest" description="Disordered" evidence="4">
    <location>
        <begin position="103"/>
        <end position="284"/>
    </location>
</feature>
<comment type="caution">
    <text evidence="6">The sequence shown here is derived from an EMBL/GenBank/DDBJ whole genome shotgun (WGS) entry which is preliminary data.</text>
</comment>
<dbReference type="VEuPathDB" id="FungiDB:AJ78_05764"/>
<feature type="domain" description="Protein kinase" evidence="5">
    <location>
        <begin position="326"/>
        <end position="624"/>
    </location>
</feature>
<dbReference type="GO" id="GO:0005737">
    <property type="term" value="C:cytoplasm"/>
    <property type="evidence" value="ECO:0007669"/>
    <property type="project" value="TreeGrafter"/>
</dbReference>
<keyword evidence="6" id="KW-0808">Transferase</keyword>
<proteinExistence type="predicted"/>
<feature type="binding site" evidence="3">
    <location>
        <position position="357"/>
    </location>
    <ligand>
        <name>ATP</name>
        <dbReference type="ChEBI" id="CHEBI:30616"/>
    </ligand>
</feature>
<keyword evidence="6" id="KW-0418">Kinase</keyword>
<dbReference type="GO" id="GO:0035556">
    <property type="term" value="P:intracellular signal transduction"/>
    <property type="evidence" value="ECO:0007669"/>
    <property type="project" value="TreeGrafter"/>
</dbReference>
<dbReference type="PANTHER" id="PTHR24346">
    <property type="entry name" value="MAP/MICROTUBULE AFFINITY-REGULATING KINASE"/>
    <property type="match status" value="1"/>
</dbReference>
<name>A0A1J9QCE0_9EURO</name>
<dbReference type="OrthoDB" id="4062651at2759"/>
<feature type="compositionally biased region" description="Polar residues" evidence="4">
    <location>
        <begin position="268"/>
        <end position="279"/>
    </location>
</feature>
<dbReference type="GO" id="GO:0004674">
    <property type="term" value="F:protein serine/threonine kinase activity"/>
    <property type="evidence" value="ECO:0007669"/>
    <property type="project" value="TreeGrafter"/>
</dbReference>
<accession>A0A1J9QCE0</accession>
<evidence type="ECO:0000313" key="6">
    <source>
        <dbReference type="EMBL" id="OJD13807.1"/>
    </source>
</evidence>
<evidence type="ECO:0000256" key="2">
    <source>
        <dbReference type="ARBA" id="ARBA00022840"/>
    </source>
</evidence>
<dbReference type="InterPro" id="IPR011009">
    <property type="entry name" value="Kinase-like_dom_sf"/>
</dbReference>
<dbReference type="InterPro" id="IPR008271">
    <property type="entry name" value="Ser/Thr_kinase_AS"/>
</dbReference>
<evidence type="ECO:0000256" key="3">
    <source>
        <dbReference type="PROSITE-ProRule" id="PRU10141"/>
    </source>
</evidence>
<protein>
    <submittedName>
        <fullName evidence="6">HAL protein kinase</fullName>
    </submittedName>
</protein>
<evidence type="ECO:0000259" key="5">
    <source>
        <dbReference type="PROSITE" id="PS50011"/>
    </source>
</evidence>
<feature type="compositionally biased region" description="Polar residues" evidence="4">
    <location>
        <begin position="15"/>
        <end position="35"/>
    </location>
</feature>
<feature type="region of interest" description="Disordered" evidence="4">
    <location>
        <begin position="1"/>
        <end position="43"/>
    </location>
</feature>
<keyword evidence="1 3" id="KW-0547">Nucleotide-binding</keyword>
<reference evidence="6 7" key="1">
    <citation type="submission" date="2015-07" db="EMBL/GenBank/DDBJ databases">
        <title>Emmonsia species relationships and genome sequence.</title>
        <authorList>
            <consortium name="The Broad Institute Genomics Platform"/>
            <person name="Cuomo C.A."/>
            <person name="Munoz J.F."/>
            <person name="Imamovic A."/>
            <person name="Priest M.E."/>
            <person name="Young S."/>
            <person name="Clay O.K."/>
            <person name="McEwen J.G."/>
        </authorList>
    </citation>
    <scope>NUCLEOTIDE SEQUENCE [LARGE SCALE GENOMIC DNA]</scope>
    <source>
        <strain evidence="6 7">UAMH 9510</strain>
    </source>
</reference>
<evidence type="ECO:0000313" key="7">
    <source>
        <dbReference type="Proteomes" id="UP000182235"/>
    </source>
</evidence>
<dbReference type="InterPro" id="IPR017441">
    <property type="entry name" value="Protein_kinase_ATP_BS"/>
</dbReference>
<dbReference type="STRING" id="1447872.A0A1J9QCE0"/>
<gene>
    <name evidence="6" type="ORF">AJ78_05764</name>
</gene>
<dbReference type="PROSITE" id="PS00108">
    <property type="entry name" value="PROTEIN_KINASE_ST"/>
    <property type="match status" value="1"/>
</dbReference>
<dbReference type="EMBL" id="LGRN01000266">
    <property type="protein sequence ID" value="OJD13807.1"/>
    <property type="molecule type" value="Genomic_DNA"/>
</dbReference>
<feature type="compositionally biased region" description="Polar residues" evidence="4">
    <location>
        <begin position="222"/>
        <end position="244"/>
    </location>
</feature>
<organism evidence="6 7">
    <name type="scientific">Emergomyces pasteurianus Ep9510</name>
    <dbReference type="NCBI Taxonomy" id="1447872"/>
    <lineage>
        <taxon>Eukaryota</taxon>
        <taxon>Fungi</taxon>
        <taxon>Dikarya</taxon>
        <taxon>Ascomycota</taxon>
        <taxon>Pezizomycotina</taxon>
        <taxon>Eurotiomycetes</taxon>
        <taxon>Eurotiomycetidae</taxon>
        <taxon>Onygenales</taxon>
        <taxon>Ajellomycetaceae</taxon>
        <taxon>Emergomyces</taxon>
    </lineage>
</organism>
<dbReference type="PROSITE" id="PS50011">
    <property type="entry name" value="PROTEIN_KINASE_DOM"/>
    <property type="match status" value="1"/>
</dbReference>
<keyword evidence="2 3" id="KW-0067">ATP-binding</keyword>
<dbReference type="Proteomes" id="UP000182235">
    <property type="component" value="Unassembled WGS sequence"/>
</dbReference>
<dbReference type="AlphaFoldDB" id="A0A1J9QCE0"/>
<dbReference type="SMART" id="SM00220">
    <property type="entry name" value="S_TKc"/>
    <property type="match status" value="1"/>
</dbReference>
<feature type="compositionally biased region" description="Low complexity" evidence="4">
    <location>
        <begin position="194"/>
        <end position="213"/>
    </location>
</feature>
<dbReference type="SUPFAM" id="SSF56112">
    <property type="entry name" value="Protein kinase-like (PK-like)"/>
    <property type="match status" value="1"/>
</dbReference>
<dbReference type="PANTHER" id="PTHR24346:SF76">
    <property type="entry name" value="NON-SPECIFIC SERINE_THREONINE PROTEIN KINASE"/>
    <property type="match status" value="1"/>
</dbReference>
<evidence type="ECO:0000256" key="4">
    <source>
        <dbReference type="SAM" id="MobiDB-lite"/>
    </source>
</evidence>
<feature type="compositionally biased region" description="Polar residues" evidence="4">
    <location>
        <begin position="156"/>
        <end position="180"/>
    </location>
</feature>
<dbReference type="Gene3D" id="1.10.510.10">
    <property type="entry name" value="Transferase(Phosphotransferase) domain 1"/>
    <property type="match status" value="1"/>
</dbReference>